<sequence>MKRDYRNKAVFLITIDALRADHLKSYGYHRNTAPNLEKFAEKGTTFLNTITNGPETPSAFSAIFTSILPFLDGGYSPLPLQKITLPQLLKEYGISNICIHSNPNLGRFFNYARGFDVFLDGERYKTQQSLHKSLGIRQVLSFYIKKVLDYKDLSEKLMYRLKGFNKIKVWLRKRIPFLTDILLPFTPIAYNAPYVSTKVISLLKKYKKPFFLWAHYMDAHSPYNPPTRNVIPFRKTDFSISERDLLINRIRSNPHNFEITKDILDDLMILYDGEINFIDEFLAKLLEYINLQYKTDCLIIITADHGESFYEHGSFGHQGSIFEELLKVPLFMREMGKKQHVRIINNTVELIDIAPTILDYFGLNIPETFQGTSLLPLIRGELFKQKKIVISECYQKNGKMKRNKDTGFILLAIRKQEWKYIFDEEKKTELLFNIDEDPQEKNNLIEKNFEK</sequence>
<dbReference type="Gene3D" id="3.40.720.10">
    <property type="entry name" value="Alkaline Phosphatase, subunit A"/>
    <property type="match status" value="1"/>
</dbReference>
<accession>A0A0F9JVU7</accession>
<dbReference type="Gene3D" id="3.30.1120.10">
    <property type="match status" value="1"/>
</dbReference>
<evidence type="ECO:0000259" key="1">
    <source>
        <dbReference type="Pfam" id="PF00884"/>
    </source>
</evidence>
<dbReference type="PANTHER" id="PTHR43751:SF3">
    <property type="entry name" value="SULFATASE N-TERMINAL DOMAIN-CONTAINING PROTEIN"/>
    <property type="match status" value="1"/>
</dbReference>
<dbReference type="SUPFAM" id="SSF53649">
    <property type="entry name" value="Alkaline phosphatase-like"/>
    <property type="match status" value="1"/>
</dbReference>
<comment type="caution">
    <text evidence="2">The sequence shown here is derived from an EMBL/GenBank/DDBJ whole genome shotgun (WGS) entry which is preliminary data.</text>
</comment>
<dbReference type="CDD" id="cd16148">
    <property type="entry name" value="sulfatase_like"/>
    <property type="match status" value="1"/>
</dbReference>
<evidence type="ECO:0000313" key="2">
    <source>
        <dbReference type="EMBL" id="KKM03063.1"/>
    </source>
</evidence>
<protein>
    <recommendedName>
        <fullName evidence="1">Sulfatase N-terminal domain-containing protein</fullName>
    </recommendedName>
</protein>
<dbReference type="Pfam" id="PF00884">
    <property type="entry name" value="Sulfatase"/>
    <property type="match status" value="1"/>
</dbReference>
<dbReference type="InterPro" id="IPR000917">
    <property type="entry name" value="Sulfatase_N"/>
</dbReference>
<dbReference type="InterPro" id="IPR017850">
    <property type="entry name" value="Alkaline_phosphatase_core_sf"/>
</dbReference>
<proteinExistence type="predicted"/>
<feature type="domain" description="Sulfatase N-terminal" evidence="1">
    <location>
        <begin position="10"/>
        <end position="362"/>
    </location>
</feature>
<dbReference type="InterPro" id="IPR052701">
    <property type="entry name" value="GAG_Ulvan_Degrading_Sulfatases"/>
</dbReference>
<feature type="non-terminal residue" evidence="2">
    <location>
        <position position="451"/>
    </location>
</feature>
<name>A0A0F9JVU7_9ZZZZ</name>
<reference evidence="2" key="1">
    <citation type="journal article" date="2015" name="Nature">
        <title>Complex archaea that bridge the gap between prokaryotes and eukaryotes.</title>
        <authorList>
            <person name="Spang A."/>
            <person name="Saw J.H."/>
            <person name="Jorgensen S.L."/>
            <person name="Zaremba-Niedzwiedzka K."/>
            <person name="Martijn J."/>
            <person name="Lind A.E."/>
            <person name="van Eijk R."/>
            <person name="Schleper C."/>
            <person name="Guy L."/>
            <person name="Ettema T.J."/>
        </authorList>
    </citation>
    <scope>NUCLEOTIDE SEQUENCE</scope>
</reference>
<dbReference type="PANTHER" id="PTHR43751">
    <property type="entry name" value="SULFATASE"/>
    <property type="match status" value="1"/>
</dbReference>
<dbReference type="EMBL" id="LAZR01016773">
    <property type="protein sequence ID" value="KKM03063.1"/>
    <property type="molecule type" value="Genomic_DNA"/>
</dbReference>
<dbReference type="AlphaFoldDB" id="A0A0F9JVU7"/>
<gene>
    <name evidence="2" type="ORF">LCGC14_1778190</name>
</gene>
<organism evidence="2">
    <name type="scientific">marine sediment metagenome</name>
    <dbReference type="NCBI Taxonomy" id="412755"/>
    <lineage>
        <taxon>unclassified sequences</taxon>
        <taxon>metagenomes</taxon>
        <taxon>ecological metagenomes</taxon>
    </lineage>
</organism>